<evidence type="ECO:0000256" key="15">
    <source>
        <dbReference type="ARBA" id="ARBA00023136"/>
    </source>
</evidence>
<accession>A0A6P5JJZ7</accession>
<protein>
    <recommendedName>
        <fullName evidence="5">RING-type E3 ubiquitin transferase</fullName>
        <ecNumber evidence="5">2.3.2.27</ecNumber>
    </recommendedName>
</protein>
<dbReference type="InParanoid" id="A0A6P5JJZ7"/>
<evidence type="ECO:0000256" key="5">
    <source>
        <dbReference type="ARBA" id="ARBA00012483"/>
    </source>
</evidence>
<dbReference type="GO" id="GO:0016558">
    <property type="term" value="P:protein import into peroxisome matrix"/>
    <property type="evidence" value="ECO:0007669"/>
    <property type="project" value="InterPro"/>
</dbReference>
<name>A0A6P5JJZ7_PHACI</name>
<keyword evidence="16" id="KW-0576">Peroxisome</keyword>
<dbReference type="FunCoup" id="A0A6P5JJZ7">
    <property type="interactions" value="1436"/>
</dbReference>
<feature type="compositionally biased region" description="Polar residues" evidence="17">
    <location>
        <begin position="317"/>
        <end position="326"/>
    </location>
</feature>
<dbReference type="GO" id="GO:0005778">
    <property type="term" value="C:peroxisomal membrane"/>
    <property type="evidence" value="ECO:0007669"/>
    <property type="project" value="UniProtKB-SubCell"/>
</dbReference>
<evidence type="ECO:0000256" key="4">
    <source>
        <dbReference type="ARBA" id="ARBA00008704"/>
    </source>
</evidence>
<keyword evidence="9" id="KW-0479">Metal-binding</keyword>
<evidence type="ECO:0000256" key="16">
    <source>
        <dbReference type="ARBA" id="ARBA00023140"/>
    </source>
</evidence>
<evidence type="ECO:0000256" key="2">
    <source>
        <dbReference type="ARBA" id="ARBA00004585"/>
    </source>
</evidence>
<evidence type="ECO:0000256" key="13">
    <source>
        <dbReference type="ARBA" id="ARBA00022927"/>
    </source>
</evidence>
<keyword evidence="13" id="KW-0653">Protein transport</keyword>
<feature type="domain" description="Pex N-terminal" evidence="18">
    <location>
        <begin position="18"/>
        <end position="204"/>
    </location>
</feature>
<feature type="region of interest" description="Disordered" evidence="17">
    <location>
        <begin position="298"/>
        <end position="332"/>
    </location>
</feature>
<comment type="catalytic activity">
    <reaction evidence="1">
        <text>S-ubiquitinyl-[E2 ubiquitin-conjugating enzyme]-L-cysteine + [acceptor protein]-L-lysine = [E2 ubiquitin-conjugating enzyme]-L-cysteine + N(6)-ubiquitinyl-[acceptor protein]-L-lysine.</text>
        <dbReference type="EC" id="2.3.2.27"/>
    </reaction>
</comment>
<evidence type="ECO:0000256" key="3">
    <source>
        <dbReference type="ARBA" id="ARBA00004906"/>
    </source>
</evidence>
<dbReference type="Pfam" id="PF04757">
    <property type="entry name" value="Pex2_Pex12"/>
    <property type="match status" value="1"/>
</dbReference>
<keyword evidence="6" id="KW-0813">Transport</keyword>
<evidence type="ECO:0000256" key="1">
    <source>
        <dbReference type="ARBA" id="ARBA00000900"/>
    </source>
</evidence>
<feature type="compositionally biased region" description="Low complexity" evidence="17">
    <location>
        <begin position="302"/>
        <end position="316"/>
    </location>
</feature>
<evidence type="ECO:0000256" key="10">
    <source>
        <dbReference type="ARBA" id="ARBA00022771"/>
    </source>
</evidence>
<keyword evidence="10" id="KW-0863">Zinc-finger</keyword>
<dbReference type="AlphaFoldDB" id="A0A6P5JJZ7"/>
<sequence>MALAPANQPEVIRAAQKDEYYRGSLRSAAGGALHGLAGAKKWLEWRKEIELLSDVAYFTLTTLSGCQTLGEEYVNIIQVDPSKRRVPSWPRRAALVSLHALVPYALDKASVHLEHELQAGGGSARHPHSSPAPGVRGRSAARRWLHRRVCHMTEPQKTTLLRTLHILKQSAACLRRLHVAVFYIDGIFYHLAKRLTGIEYCLTLPPWGLSELHSSTCATSPRRTTVFAGATGFWGWCPCCTSCSQWASRSTASVRGSGHGRSGSSIAASPTARATWKRRLWAGALCVPCAWRSAGGPRPPHVATSSAGSASLSGVTPRQSVPSAEKSSIHRN</sequence>
<feature type="region of interest" description="Disordered" evidence="17">
    <location>
        <begin position="118"/>
        <end position="138"/>
    </location>
</feature>
<organism evidence="19 20">
    <name type="scientific">Phascolarctos cinereus</name>
    <name type="common">Koala</name>
    <dbReference type="NCBI Taxonomy" id="38626"/>
    <lineage>
        <taxon>Eukaryota</taxon>
        <taxon>Metazoa</taxon>
        <taxon>Chordata</taxon>
        <taxon>Craniata</taxon>
        <taxon>Vertebrata</taxon>
        <taxon>Euteleostomi</taxon>
        <taxon>Mammalia</taxon>
        <taxon>Metatheria</taxon>
        <taxon>Diprotodontia</taxon>
        <taxon>Phascolarctidae</taxon>
        <taxon>Phascolarctos</taxon>
    </lineage>
</organism>
<evidence type="ECO:0000256" key="9">
    <source>
        <dbReference type="ARBA" id="ARBA00022723"/>
    </source>
</evidence>
<keyword evidence="7" id="KW-0808">Transferase</keyword>
<dbReference type="InterPro" id="IPR006845">
    <property type="entry name" value="Pex_N"/>
</dbReference>
<gene>
    <name evidence="20" type="primary">PEX10</name>
</gene>
<evidence type="ECO:0000256" key="11">
    <source>
        <dbReference type="ARBA" id="ARBA00022786"/>
    </source>
</evidence>
<comment type="similarity">
    <text evidence="4">Belongs to the pex2/pex10/pex12 family.</text>
</comment>
<dbReference type="GO" id="GO:0061630">
    <property type="term" value="F:ubiquitin protein ligase activity"/>
    <property type="evidence" value="ECO:0007669"/>
    <property type="project" value="UniProtKB-EC"/>
</dbReference>
<dbReference type="Proteomes" id="UP000515140">
    <property type="component" value="Unplaced"/>
</dbReference>
<dbReference type="PANTHER" id="PTHR23350">
    <property type="entry name" value="PEROXISOME ASSEMBLY PROTEIN 10"/>
    <property type="match status" value="1"/>
</dbReference>
<keyword evidence="12" id="KW-0862">Zinc</keyword>
<evidence type="ECO:0000313" key="20">
    <source>
        <dbReference type="RefSeq" id="XP_020831456.1"/>
    </source>
</evidence>
<keyword evidence="19" id="KW-1185">Reference proteome</keyword>
<comment type="subcellular location">
    <subcellularLocation>
        <location evidence="2">Peroxisome membrane</location>
        <topology evidence="2">Multi-pass membrane protein</topology>
    </subcellularLocation>
</comment>
<evidence type="ECO:0000256" key="6">
    <source>
        <dbReference type="ARBA" id="ARBA00022448"/>
    </source>
</evidence>
<dbReference type="InterPro" id="IPR025654">
    <property type="entry name" value="PEX2/10"/>
</dbReference>
<evidence type="ECO:0000256" key="17">
    <source>
        <dbReference type="SAM" id="MobiDB-lite"/>
    </source>
</evidence>
<dbReference type="KEGG" id="pcw:110200455"/>
<keyword evidence="11" id="KW-0833">Ubl conjugation pathway</keyword>
<evidence type="ECO:0000313" key="19">
    <source>
        <dbReference type="Proteomes" id="UP000515140"/>
    </source>
</evidence>
<dbReference type="GO" id="GO:0008270">
    <property type="term" value="F:zinc ion binding"/>
    <property type="evidence" value="ECO:0007669"/>
    <property type="project" value="UniProtKB-KW"/>
</dbReference>
<dbReference type="GeneID" id="110200455"/>
<evidence type="ECO:0000259" key="18">
    <source>
        <dbReference type="Pfam" id="PF04757"/>
    </source>
</evidence>
<keyword evidence="8" id="KW-0812">Transmembrane</keyword>
<keyword evidence="14" id="KW-1133">Transmembrane helix</keyword>
<keyword evidence="15" id="KW-0472">Membrane</keyword>
<dbReference type="RefSeq" id="XP_020831456.1">
    <property type="nucleotide sequence ID" value="XM_020975797.1"/>
</dbReference>
<evidence type="ECO:0000256" key="7">
    <source>
        <dbReference type="ARBA" id="ARBA00022679"/>
    </source>
</evidence>
<evidence type="ECO:0000256" key="8">
    <source>
        <dbReference type="ARBA" id="ARBA00022692"/>
    </source>
</evidence>
<comment type="pathway">
    <text evidence="3">Protein modification; protein ubiquitination.</text>
</comment>
<evidence type="ECO:0000256" key="12">
    <source>
        <dbReference type="ARBA" id="ARBA00022833"/>
    </source>
</evidence>
<dbReference type="CTD" id="5192"/>
<reference evidence="20" key="1">
    <citation type="submission" date="2025-08" db="UniProtKB">
        <authorList>
            <consortium name="RefSeq"/>
        </authorList>
    </citation>
    <scope>IDENTIFICATION</scope>
    <source>
        <tissue evidence="20">Spleen</tissue>
    </source>
</reference>
<dbReference type="EC" id="2.3.2.27" evidence="5"/>
<dbReference type="PANTHER" id="PTHR23350:SF0">
    <property type="entry name" value="PEROXISOME BIOGENESIS FACTOR 10"/>
    <property type="match status" value="1"/>
</dbReference>
<proteinExistence type="inferred from homology"/>
<evidence type="ECO:0000256" key="14">
    <source>
        <dbReference type="ARBA" id="ARBA00022989"/>
    </source>
</evidence>